<accession>A0A166EU01</accession>
<proteinExistence type="inferred from homology"/>
<dbReference type="STRING" id="47311.MBCUT_04140"/>
<dbReference type="PANTHER" id="PTHR36565">
    <property type="entry name" value="UPF0332 PROTEIN TM_1000"/>
    <property type="match status" value="1"/>
</dbReference>
<dbReference type="Pfam" id="PF05168">
    <property type="entry name" value="HEPN"/>
    <property type="match status" value="1"/>
</dbReference>
<dbReference type="EMBL" id="LWMW01000075">
    <property type="protein sequence ID" value="KZX17011.1"/>
    <property type="molecule type" value="Genomic_DNA"/>
</dbReference>
<dbReference type="AlphaFoldDB" id="A0A166EU01"/>
<protein>
    <submittedName>
        <fullName evidence="3">HEPN domain protein</fullName>
    </submittedName>
</protein>
<dbReference type="OrthoDB" id="78331at2157"/>
<comment type="caution">
    <text evidence="3">The sequence shown here is derived from an EMBL/GenBank/DDBJ whole genome shotgun (WGS) entry which is preliminary data.</text>
</comment>
<dbReference type="PANTHER" id="PTHR36565:SF1">
    <property type="entry name" value="UPF0332 PROTEIN TM_1000"/>
    <property type="match status" value="1"/>
</dbReference>
<keyword evidence="4" id="KW-1185">Reference proteome</keyword>
<gene>
    <name evidence="3" type="ORF">MBCUT_04140</name>
</gene>
<dbReference type="SUPFAM" id="SSF81593">
    <property type="entry name" value="Nucleotidyltransferase substrate binding subunit/domain"/>
    <property type="match status" value="1"/>
</dbReference>
<dbReference type="Gene3D" id="1.20.120.330">
    <property type="entry name" value="Nucleotidyltransferases domain 2"/>
    <property type="match status" value="1"/>
</dbReference>
<reference evidence="3 4" key="1">
    <citation type="submission" date="2016-04" db="EMBL/GenBank/DDBJ databases">
        <title>Genome sequence of Methanobrevibacter cuticularis DSM 11139.</title>
        <authorList>
            <person name="Poehlein A."/>
            <person name="Seedorf H."/>
            <person name="Daniel R."/>
        </authorList>
    </citation>
    <scope>NUCLEOTIDE SEQUENCE [LARGE SCALE GENOMIC DNA]</scope>
    <source>
        <strain evidence="3 4">DSM 11139</strain>
    </source>
</reference>
<organism evidence="3 4">
    <name type="scientific">Methanobrevibacter cuticularis</name>
    <dbReference type="NCBI Taxonomy" id="47311"/>
    <lineage>
        <taxon>Archaea</taxon>
        <taxon>Methanobacteriati</taxon>
        <taxon>Methanobacteriota</taxon>
        <taxon>Methanomada group</taxon>
        <taxon>Methanobacteria</taxon>
        <taxon>Methanobacteriales</taxon>
        <taxon>Methanobacteriaceae</taxon>
        <taxon>Methanobrevibacter</taxon>
    </lineage>
</organism>
<feature type="domain" description="HEPN" evidence="2">
    <location>
        <begin position="8"/>
        <end position="114"/>
    </location>
</feature>
<evidence type="ECO:0000259" key="2">
    <source>
        <dbReference type="PROSITE" id="PS50910"/>
    </source>
</evidence>
<sequence length="123" mass="14749">MDKVNAYFTRSKEFIEIAKDNLEMGHYETAINRSYYSVYYAVIALLLKEDKNPRTHHGTRKLFSQVFVNDKNFNKDLFDFYSELLNDRETADYDMFSDFTNNETKEIISNTNLFIEECEKYLF</sequence>
<dbReference type="RefSeq" id="WP_067258302.1">
    <property type="nucleotide sequence ID" value="NZ_LWMW01000075.1"/>
</dbReference>
<evidence type="ECO:0000256" key="1">
    <source>
        <dbReference type="ARBA" id="ARBA00038248"/>
    </source>
</evidence>
<dbReference type="Proteomes" id="UP000077275">
    <property type="component" value="Unassembled WGS sequence"/>
</dbReference>
<dbReference type="InterPro" id="IPR007842">
    <property type="entry name" value="HEPN_dom"/>
</dbReference>
<evidence type="ECO:0000313" key="3">
    <source>
        <dbReference type="EMBL" id="KZX17011.1"/>
    </source>
</evidence>
<comment type="similarity">
    <text evidence="1">Belongs to the UPF0332 family.</text>
</comment>
<dbReference type="PROSITE" id="PS50910">
    <property type="entry name" value="HEPN"/>
    <property type="match status" value="1"/>
</dbReference>
<dbReference type="PATRIC" id="fig|47311.3.peg.476"/>
<dbReference type="InterPro" id="IPR052226">
    <property type="entry name" value="UPF0332_toxin"/>
</dbReference>
<evidence type="ECO:0000313" key="4">
    <source>
        <dbReference type="Proteomes" id="UP000077275"/>
    </source>
</evidence>
<name>A0A166EU01_9EURY</name>